<comment type="caution">
    <text evidence="2">The sequence shown here is derived from an EMBL/GenBank/DDBJ whole genome shotgun (WGS) entry which is preliminary data.</text>
</comment>
<proteinExistence type="predicted"/>
<feature type="coiled-coil region" evidence="1">
    <location>
        <begin position="101"/>
        <end position="135"/>
    </location>
</feature>
<dbReference type="AlphaFoldDB" id="W4R0X4"/>
<dbReference type="eggNOG" id="ENOG5032R8X">
    <property type="taxonomic scope" value="Bacteria"/>
</dbReference>
<dbReference type="EMBL" id="BAUV01000085">
    <property type="protein sequence ID" value="GAE37548.1"/>
    <property type="molecule type" value="Genomic_DNA"/>
</dbReference>
<keyword evidence="3" id="KW-1185">Reference proteome</keyword>
<name>W4R0X4_HALA3</name>
<keyword evidence="1" id="KW-0175">Coiled coil</keyword>
<evidence type="ECO:0000256" key="1">
    <source>
        <dbReference type="SAM" id="Coils"/>
    </source>
</evidence>
<dbReference type="Proteomes" id="UP000018896">
    <property type="component" value="Unassembled WGS sequence"/>
</dbReference>
<dbReference type="RefSeq" id="WP_035668471.1">
    <property type="nucleotide sequence ID" value="NZ_BAUV01000085.1"/>
</dbReference>
<sequence>MSSYKVEDVLEILQAYYITNSKQMVTRYLREGKIKGTRTEFRKDGWIVEHDDLFDFIDKERPGLSELKTVCNLLVNNLISKADFQKNGNNSGEGSSHINKDKGLESKLNDLGLLIKELREENEKLKKDMQHLMNNFSKKEFKNKKTNLNEGDLSEKFQSSFDEVINEMQEKKNGEKLLKELSETEKEKVKENLNRYFIKPDNTLSLEKNGENKYSVDRLGDKKYKNVKSMFKAAIKEGLNDAYKLKIHPPLELSLSSNDLPLEETKTQK</sequence>
<protein>
    <recommendedName>
        <fullName evidence="4">Helix-turn-helix domain-containing protein</fullName>
    </recommendedName>
</protein>
<dbReference type="OrthoDB" id="2967938at2"/>
<dbReference type="STRING" id="1236973.JCM9157_4858"/>
<organism evidence="2 3">
    <name type="scientific">Halalkalibacter akibai (strain ATCC 43226 / DSM 21942 / CIP 109018 / JCM 9157 / 1139)</name>
    <name type="common">Bacillus akibai</name>
    <dbReference type="NCBI Taxonomy" id="1236973"/>
    <lineage>
        <taxon>Bacteria</taxon>
        <taxon>Bacillati</taxon>
        <taxon>Bacillota</taxon>
        <taxon>Bacilli</taxon>
        <taxon>Bacillales</taxon>
        <taxon>Bacillaceae</taxon>
        <taxon>Halalkalibacter</taxon>
    </lineage>
</organism>
<evidence type="ECO:0000313" key="3">
    <source>
        <dbReference type="Proteomes" id="UP000018896"/>
    </source>
</evidence>
<reference evidence="2 3" key="1">
    <citation type="journal article" date="2014" name="Genome Announc.">
        <title>Draft Genome Sequences of Three Alkaliphilic Bacillus Strains, Bacillus wakoensis JCM 9140T, Bacillus akibai JCM 9157T, and Bacillus hemicellulosilyticus JCM 9152T.</title>
        <authorList>
            <person name="Yuki M."/>
            <person name="Oshima K."/>
            <person name="Suda W."/>
            <person name="Oshida Y."/>
            <person name="Kitamura K."/>
            <person name="Iida T."/>
            <person name="Hattori M."/>
            <person name="Ohkuma M."/>
        </authorList>
    </citation>
    <scope>NUCLEOTIDE SEQUENCE [LARGE SCALE GENOMIC DNA]</scope>
    <source>
        <strain evidence="2 3">JCM 9157</strain>
    </source>
</reference>
<evidence type="ECO:0008006" key="4">
    <source>
        <dbReference type="Google" id="ProtNLM"/>
    </source>
</evidence>
<gene>
    <name evidence="2" type="ORF">JCM9157_4858</name>
</gene>
<evidence type="ECO:0000313" key="2">
    <source>
        <dbReference type="EMBL" id="GAE37548.1"/>
    </source>
</evidence>
<accession>W4R0X4</accession>